<accession>A0ABY5YTX3</accession>
<proteinExistence type="predicted"/>
<protein>
    <recommendedName>
        <fullName evidence="3">GIY-YIG nuclease family protein</fullName>
    </recommendedName>
</protein>
<name>A0ABY5YTX3_9MICC</name>
<evidence type="ECO:0000313" key="2">
    <source>
        <dbReference type="Proteomes" id="UP001059859"/>
    </source>
</evidence>
<dbReference type="EMBL" id="CP104275">
    <property type="protein sequence ID" value="UWX97739.1"/>
    <property type="molecule type" value="Genomic_DNA"/>
</dbReference>
<reference evidence="1" key="1">
    <citation type="submission" date="2022-09" db="EMBL/GenBank/DDBJ databases">
        <title>Novel species in genus Arthrobacter.</title>
        <authorList>
            <person name="Liu Y."/>
        </authorList>
    </citation>
    <scope>NUCLEOTIDE SEQUENCE</scope>
    <source>
        <strain evidence="1">Zg-Y815</strain>
    </source>
</reference>
<evidence type="ECO:0000313" key="1">
    <source>
        <dbReference type="EMBL" id="UWX97739.1"/>
    </source>
</evidence>
<evidence type="ECO:0008006" key="3">
    <source>
        <dbReference type="Google" id="ProtNLM"/>
    </source>
</evidence>
<dbReference type="RefSeq" id="WP_260652916.1">
    <property type="nucleotide sequence ID" value="NZ_CP104275.1"/>
</dbReference>
<sequence>MVDGTAFDETDLRGRGFTGFKAFGDLDLSTVPREPGVYSVLRSTNSAHEVFDTSVGGWFKGKDPTDDPAKLKGRLWDAPTIYIGKADAGTSGTRGLRKRIGEFAKFGQGLPVGHWGGRYIWQLSNSRELRIAWLPVTDRSAKVVEDELLEEFFVAYGQLPFANLRR</sequence>
<dbReference type="Proteomes" id="UP001059859">
    <property type="component" value="Chromosome"/>
</dbReference>
<keyword evidence="2" id="KW-1185">Reference proteome</keyword>
<gene>
    <name evidence="1" type="ORF">N2K95_03380</name>
</gene>
<organism evidence="1 2">
    <name type="scientific">Arthrobacter zhaoxinii</name>
    <dbReference type="NCBI Taxonomy" id="2964616"/>
    <lineage>
        <taxon>Bacteria</taxon>
        <taxon>Bacillati</taxon>
        <taxon>Actinomycetota</taxon>
        <taxon>Actinomycetes</taxon>
        <taxon>Micrococcales</taxon>
        <taxon>Micrococcaceae</taxon>
        <taxon>Arthrobacter</taxon>
    </lineage>
</organism>